<feature type="transmembrane region" description="Helical" evidence="1">
    <location>
        <begin position="226"/>
        <end position="247"/>
    </location>
</feature>
<dbReference type="GO" id="GO:0016020">
    <property type="term" value="C:membrane"/>
    <property type="evidence" value="ECO:0007669"/>
    <property type="project" value="TreeGrafter"/>
</dbReference>
<dbReference type="PANTHER" id="PTHR12242">
    <property type="entry name" value="OS02G0130600 PROTEIN-RELATED"/>
    <property type="match status" value="1"/>
</dbReference>
<sequence length="298" mass="34145">MPSKVIAACKDELGLRNCGLGHLPAEEFVKSQWQSRTKSTIFLLYRLALAIFFTAVVTNSLVVSVTSEDWAKYFIYLTHWGILMCMATSVMGAALVARWYFHPEFSDKICNCDEMPRAFKVYWMMHNITLILSICITIIYWAILHTAEMVVDANNILIHAFNCVFMLLDLVIVAYPVRIWHVIQPICFGLLFCLFSVVYYLCGGTDKKGRPFIYNVLDWRTPGKSMVTVVGTIILAVMVHVLMFFLYKLRTFVYVRYFNPKPILPTNSTLNLQQGKACDGISMVYGQHNQGFTNTEKY</sequence>
<keyword evidence="1" id="KW-0472">Membrane</keyword>
<feature type="transmembrane region" description="Helical" evidence="1">
    <location>
        <begin position="182"/>
        <end position="201"/>
    </location>
</feature>
<feature type="transmembrane region" description="Helical" evidence="1">
    <location>
        <begin position="74"/>
        <end position="101"/>
    </location>
</feature>
<evidence type="ECO:0000256" key="1">
    <source>
        <dbReference type="SAM" id="Phobius"/>
    </source>
</evidence>
<proteinExistence type="predicted"/>
<name>A0A1Q3FL99_CULTA</name>
<keyword evidence="1" id="KW-0812">Transmembrane</keyword>
<reference evidence="2" key="1">
    <citation type="submission" date="2017-01" db="EMBL/GenBank/DDBJ databases">
        <title>A deep insight into the sialotranscriptome of adult male and female Cluex tarsalis mosquitoes.</title>
        <authorList>
            <person name="Ribeiro J.M."/>
            <person name="Moreira F."/>
            <person name="Bernard K.A."/>
            <person name="Calvo E."/>
        </authorList>
    </citation>
    <scope>NUCLEOTIDE SEQUENCE</scope>
    <source>
        <strain evidence="2">Kern County</strain>
        <tissue evidence="2">Salivary glands</tissue>
    </source>
</reference>
<dbReference type="PANTHER" id="PTHR12242:SF46">
    <property type="entry name" value="IP08657P-RELATED"/>
    <property type="match status" value="1"/>
</dbReference>
<accession>A0A1Q3FL99</accession>
<keyword evidence="1" id="KW-1133">Transmembrane helix</keyword>
<dbReference type="Pfam" id="PF21534">
    <property type="entry name" value="Rost"/>
    <property type="match status" value="1"/>
</dbReference>
<feature type="transmembrane region" description="Helical" evidence="1">
    <location>
        <begin position="121"/>
        <end position="144"/>
    </location>
</feature>
<protein>
    <submittedName>
        <fullName evidence="2">Putative conserved plasma membrane protein</fullName>
    </submittedName>
</protein>
<feature type="transmembrane region" description="Helical" evidence="1">
    <location>
        <begin position="156"/>
        <end position="175"/>
    </location>
</feature>
<organism evidence="2">
    <name type="scientific">Culex tarsalis</name>
    <name type="common">Encephalitis mosquito</name>
    <dbReference type="NCBI Taxonomy" id="7177"/>
    <lineage>
        <taxon>Eukaryota</taxon>
        <taxon>Metazoa</taxon>
        <taxon>Ecdysozoa</taxon>
        <taxon>Arthropoda</taxon>
        <taxon>Hexapoda</taxon>
        <taxon>Insecta</taxon>
        <taxon>Pterygota</taxon>
        <taxon>Neoptera</taxon>
        <taxon>Endopterygota</taxon>
        <taxon>Diptera</taxon>
        <taxon>Nematocera</taxon>
        <taxon>Culicoidea</taxon>
        <taxon>Culicidae</taxon>
        <taxon>Culicinae</taxon>
        <taxon>Culicini</taxon>
        <taxon>Culex</taxon>
        <taxon>Culex</taxon>
    </lineage>
</organism>
<dbReference type="InterPro" id="IPR049352">
    <property type="entry name" value="Rost"/>
</dbReference>
<feature type="transmembrane region" description="Helical" evidence="1">
    <location>
        <begin position="43"/>
        <end position="62"/>
    </location>
</feature>
<evidence type="ECO:0000313" key="2">
    <source>
        <dbReference type="EMBL" id="JAV28390.1"/>
    </source>
</evidence>
<dbReference type="AlphaFoldDB" id="A0A1Q3FL99"/>
<dbReference type="EMBL" id="GFDL01006655">
    <property type="protein sequence ID" value="JAV28390.1"/>
    <property type="molecule type" value="Transcribed_RNA"/>
</dbReference>